<keyword evidence="1 4" id="KW-0378">Hydrolase</keyword>
<dbReference type="SMART" id="SM00642">
    <property type="entry name" value="Aamy"/>
    <property type="match status" value="1"/>
</dbReference>
<evidence type="ECO:0000259" key="3">
    <source>
        <dbReference type="SMART" id="SM00642"/>
    </source>
</evidence>
<protein>
    <submittedName>
        <fullName evidence="4">Alpha-amylase family glycosyl hydrolase</fullName>
    </submittedName>
</protein>
<reference evidence="4 5" key="1">
    <citation type="submission" date="2023-05" db="EMBL/GenBank/DDBJ databases">
        <title>Corynebacterium suedekumii sp. nov. and Corynebacterium breve sp. nov. isolated from raw cow's milk.</title>
        <authorList>
            <person name="Baer M.K."/>
            <person name="Mehl L."/>
            <person name="Hellmuth R."/>
            <person name="Marke G."/>
            <person name="Lipski A."/>
        </authorList>
    </citation>
    <scope>NUCLEOTIDE SEQUENCE [LARGE SCALE GENOMIC DNA]</scope>
    <source>
        <strain evidence="4 5">R4</strain>
    </source>
</reference>
<accession>A0ABY8VG83</accession>
<dbReference type="PANTHER" id="PTHR10357:SF210">
    <property type="entry name" value="MALTODEXTRIN GLUCOSIDASE"/>
    <property type="match status" value="1"/>
</dbReference>
<name>A0ABY8VG83_9CORY</name>
<evidence type="ECO:0000256" key="2">
    <source>
        <dbReference type="ARBA" id="ARBA00023295"/>
    </source>
</evidence>
<proteinExistence type="predicted"/>
<sequence length="415" mass="47163">MTNLELNLAEHIWWQVYPLGATGAPIRNRPSDGSDAGHRILRLVNWLDYAAELGVTGLLLGPVFESTAHGYDTLDHFAIDSRLGTEGDMQVLIDEARARGIDVVFDGVFNHVCVHHDFVKYGGPVKRNGDGQLADWEGDGTLAELDHDDPRTVDFVVDVMNFWLDRGIAGWRLDVAYDVPTWFWQQVTDRVRERHPNAYFLGEMIHGDYAQFAHDAKLDTMTQYEVWHAVWNSVAQHNFWELDHALQRHQEFSSRNLMQTFVGNHDVSRIASTTGDAGAALAAVVLLTIPGLPSIYYGDEQAFRGEKGEGWEADDALRPELPDYPDQLFGFGHWMFKLYRELIHLRKTNPWIATADVCISHFVDQQIAYHVSTNGHDLRVKLQLRDQATKVKLHLDGELYLKREFYNAEAKAVAV</sequence>
<dbReference type="SUPFAM" id="SSF51445">
    <property type="entry name" value="(Trans)glycosidases"/>
    <property type="match status" value="1"/>
</dbReference>
<feature type="domain" description="Glycosyl hydrolase family 13 catalytic" evidence="3">
    <location>
        <begin position="15"/>
        <end position="346"/>
    </location>
</feature>
<keyword evidence="2" id="KW-0326">Glycosidase</keyword>
<dbReference type="InterPro" id="IPR006047">
    <property type="entry name" value="GH13_cat_dom"/>
</dbReference>
<dbReference type="RefSeq" id="WP_284826075.1">
    <property type="nucleotide sequence ID" value="NZ_CP126969.1"/>
</dbReference>
<evidence type="ECO:0000256" key="1">
    <source>
        <dbReference type="ARBA" id="ARBA00022801"/>
    </source>
</evidence>
<dbReference type="Pfam" id="PF00128">
    <property type="entry name" value="Alpha-amylase"/>
    <property type="match status" value="2"/>
</dbReference>
<dbReference type="EMBL" id="CP126969">
    <property type="protein sequence ID" value="WIM68504.1"/>
    <property type="molecule type" value="Genomic_DNA"/>
</dbReference>
<dbReference type="InterPro" id="IPR017853">
    <property type="entry name" value="GH"/>
</dbReference>
<evidence type="ECO:0000313" key="4">
    <source>
        <dbReference type="EMBL" id="WIM68504.1"/>
    </source>
</evidence>
<evidence type="ECO:0000313" key="5">
    <source>
        <dbReference type="Proteomes" id="UP001225598"/>
    </source>
</evidence>
<keyword evidence="5" id="KW-1185">Reference proteome</keyword>
<organism evidence="4 5">
    <name type="scientific">Corynebacterium breve</name>
    <dbReference type="NCBI Taxonomy" id="3049799"/>
    <lineage>
        <taxon>Bacteria</taxon>
        <taxon>Bacillati</taxon>
        <taxon>Actinomycetota</taxon>
        <taxon>Actinomycetes</taxon>
        <taxon>Mycobacteriales</taxon>
        <taxon>Corynebacteriaceae</taxon>
        <taxon>Corynebacterium</taxon>
    </lineage>
</organism>
<gene>
    <name evidence="4" type="ORF">QP027_03665</name>
</gene>
<dbReference type="GO" id="GO:0016787">
    <property type="term" value="F:hydrolase activity"/>
    <property type="evidence" value="ECO:0007669"/>
    <property type="project" value="UniProtKB-KW"/>
</dbReference>
<dbReference type="Proteomes" id="UP001225598">
    <property type="component" value="Chromosome"/>
</dbReference>
<dbReference type="PANTHER" id="PTHR10357">
    <property type="entry name" value="ALPHA-AMYLASE FAMILY MEMBER"/>
    <property type="match status" value="1"/>
</dbReference>
<dbReference type="Gene3D" id="3.20.20.80">
    <property type="entry name" value="Glycosidases"/>
    <property type="match status" value="1"/>
</dbReference>